<keyword evidence="1" id="KW-0812">Transmembrane</keyword>
<comment type="caution">
    <text evidence="2">The sequence shown here is derived from an EMBL/GenBank/DDBJ whole genome shotgun (WGS) entry which is preliminary data.</text>
</comment>
<protein>
    <submittedName>
        <fullName evidence="2">CDP-alcohol phosphatidyltransferase family protein</fullName>
    </submittedName>
</protein>
<evidence type="ECO:0000313" key="2">
    <source>
        <dbReference type="EMBL" id="MBC3935559.1"/>
    </source>
</evidence>
<feature type="transmembrane region" description="Helical" evidence="1">
    <location>
        <begin position="155"/>
        <end position="184"/>
    </location>
</feature>
<gene>
    <name evidence="2" type="ORF">H8K47_09310</name>
</gene>
<evidence type="ECO:0000313" key="3">
    <source>
        <dbReference type="Proteomes" id="UP000612361"/>
    </source>
</evidence>
<evidence type="ECO:0000256" key="1">
    <source>
        <dbReference type="SAM" id="Phobius"/>
    </source>
</evidence>
<sequence>MKISVYQLKPQFQRLLSPLLGALQGSGITPNQITLFSMTLCLLYGGALALFADHTILWRLYPFAMLFRMALNAIDGMYANASGMKTRLGALLNEICDVISDLALYLPLILMLPVHPAWIIAVLMLAMLSEFAGVLGLSVGAARGFQGPMGKSDRAVLFGSLSLAGVCAAPASWISAVLSLSILLSVCTVWNRLSAALKQQDETQDGAPDSR</sequence>
<dbReference type="Pfam" id="PF01066">
    <property type="entry name" value="CDP-OH_P_transf"/>
    <property type="match status" value="1"/>
</dbReference>
<name>A0A923I3V3_9BURK</name>
<dbReference type="AlphaFoldDB" id="A0A923I3V3"/>
<organism evidence="2 3">
    <name type="scientific">Undibacterium rugosum</name>
    <dbReference type="NCBI Taxonomy" id="2762291"/>
    <lineage>
        <taxon>Bacteria</taxon>
        <taxon>Pseudomonadati</taxon>
        <taxon>Pseudomonadota</taxon>
        <taxon>Betaproteobacteria</taxon>
        <taxon>Burkholderiales</taxon>
        <taxon>Oxalobacteraceae</taxon>
        <taxon>Undibacterium</taxon>
    </lineage>
</organism>
<dbReference type="InterPro" id="IPR043130">
    <property type="entry name" value="CDP-OH_PTrfase_TM_dom"/>
</dbReference>
<keyword evidence="1" id="KW-1133">Transmembrane helix</keyword>
<dbReference type="Gene3D" id="1.20.120.1760">
    <property type="match status" value="1"/>
</dbReference>
<dbReference type="RefSeq" id="WP_186881135.1">
    <property type="nucleotide sequence ID" value="NZ_JACOGG010000008.1"/>
</dbReference>
<keyword evidence="1" id="KW-0472">Membrane</keyword>
<dbReference type="InterPro" id="IPR000462">
    <property type="entry name" value="CDP-OH_P_trans"/>
</dbReference>
<dbReference type="GO" id="GO:0016780">
    <property type="term" value="F:phosphotransferase activity, for other substituted phosphate groups"/>
    <property type="evidence" value="ECO:0007669"/>
    <property type="project" value="InterPro"/>
</dbReference>
<dbReference type="EMBL" id="JACOGG010000008">
    <property type="protein sequence ID" value="MBC3935559.1"/>
    <property type="molecule type" value="Genomic_DNA"/>
</dbReference>
<dbReference type="Proteomes" id="UP000612361">
    <property type="component" value="Unassembled WGS sequence"/>
</dbReference>
<feature type="transmembrane region" description="Helical" evidence="1">
    <location>
        <begin position="118"/>
        <end position="143"/>
    </location>
</feature>
<accession>A0A923I3V3</accession>
<keyword evidence="3" id="KW-1185">Reference proteome</keyword>
<dbReference type="GO" id="GO:0008654">
    <property type="term" value="P:phospholipid biosynthetic process"/>
    <property type="evidence" value="ECO:0007669"/>
    <property type="project" value="InterPro"/>
</dbReference>
<dbReference type="GO" id="GO:0016020">
    <property type="term" value="C:membrane"/>
    <property type="evidence" value="ECO:0007669"/>
    <property type="project" value="InterPro"/>
</dbReference>
<feature type="transmembrane region" description="Helical" evidence="1">
    <location>
        <begin position="33"/>
        <end position="52"/>
    </location>
</feature>
<reference evidence="2" key="1">
    <citation type="submission" date="2020-08" db="EMBL/GenBank/DDBJ databases">
        <title>Novel species isolated from subtropical streams in China.</title>
        <authorList>
            <person name="Lu H."/>
        </authorList>
    </citation>
    <scope>NUCLEOTIDE SEQUENCE</scope>
    <source>
        <strain evidence="2">CY7W</strain>
    </source>
</reference>
<proteinExistence type="predicted"/>